<dbReference type="InterPro" id="IPR007816">
    <property type="entry name" value="ResB-like_domain"/>
</dbReference>
<dbReference type="PANTHER" id="PTHR31566">
    <property type="entry name" value="CYTOCHROME C BIOGENESIS PROTEIN CCS1, CHLOROPLASTIC"/>
    <property type="match status" value="1"/>
</dbReference>
<keyword evidence="5 6" id="KW-0472">Membrane</keyword>
<dbReference type="InterPro" id="IPR023494">
    <property type="entry name" value="Cyt_c_bgen_Ccs1/CcsB/ResB"/>
</dbReference>
<dbReference type="AlphaFoldDB" id="A0A4D6WRS3"/>
<keyword evidence="9" id="KW-0934">Plastid</keyword>
<evidence type="ECO:0000256" key="6">
    <source>
        <dbReference type="HAMAP-Rule" id="MF_01392"/>
    </source>
</evidence>
<evidence type="ECO:0000256" key="1">
    <source>
        <dbReference type="ARBA" id="ARBA00004141"/>
    </source>
</evidence>
<keyword evidence="3 6" id="KW-0201">Cytochrome c-type biogenesis</keyword>
<reference evidence="9" key="2">
    <citation type="submission" date="2019-04" db="EMBL/GenBank/DDBJ databases">
        <authorList>
            <person name="Pasella M."/>
        </authorList>
    </citation>
    <scope>NUCLEOTIDE SEQUENCE</scope>
    <source>
        <strain evidence="9">TZ0704</strain>
    </source>
</reference>
<geneLocation type="plastid" evidence="9"/>
<protein>
    <recommendedName>
        <fullName evidence="6">Cytochrome c biogenesis protein CcsB</fullName>
    </recommendedName>
</protein>
<evidence type="ECO:0000256" key="7">
    <source>
        <dbReference type="SAM" id="Phobius"/>
    </source>
</evidence>
<reference evidence="9" key="1">
    <citation type="journal article" date="2019" name="Mol. Phylogenet. Evol.">
        <title>Morphological evolution and classification of the red algal order Ceramiales inferred using plastid phylogenomics.</title>
        <authorList>
            <person name="Diaz-Tapia P."/>
            <person name="Pasella M.M."/>
            <person name="Verbruggen H."/>
            <person name="Maggs C.A."/>
        </authorList>
    </citation>
    <scope>NUCLEOTIDE SEQUENCE</scope>
    <source>
        <strain evidence="9">TZ0704</strain>
    </source>
</reference>
<dbReference type="EMBL" id="MK814652">
    <property type="protein sequence ID" value="QCI06317.1"/>
    <property type="molecule type" value="Genomic_DNA"/>
</dbReference>
<feature type="transmembrane region" description="Helical" evidence="7">
    <location>
        <begin position="381"/>
        <end position="400"/>
    </location>
</feature>
<feature type="transmembrane region" description="Helical" evidence="7">
    <location>
        <begin position="79"/>
        <end position="102"/>
    </location>
</feature>
<dbReference type="GO" id="GO:0042651">
    <property type="term" value="C:thylakoid membrane"/>
    <property type="evidence" value="ECO:0007669"/>
    <property type="project" value="UniProtKB-UniRule"/>
</dbReference>
<feature type="domain" description="ResB-like" evidence="8">
    <location>
        <begin position="21"/>
        <end position="309"/>
    </location>
</feature>
<dbReference type="HAMAP" id="MF_01392">
    <property type="entry name" value="CytC_Ccs1"/>
    <property type="match status" value="1"/>
</dbReference>
<organism evidence="9">
    <name type="scientific">Dictyurus purpurascens</name>
    <dbReference type="NCBI Taxonomy" id="189649"/>
    <lineage>
        <taxon>Eukaryota</taxon>
        <taxon>Rhodophyta</taxon>
        <taxon>Florideophyceae</taxon>
        <taxon>Rhodymeniophycidae</taxon>
        <taxon>Ceramiales</taxon>
        <taxon>Dasyaceae</taxon>
        <taxon>Dictyurus</taxon>
    </lineage>
</organism>
<evidence type="ECO:0000259" key="8">
    <source>
        <dbReference type="Pfam" id="PF05140"/>
    </source>
</evidence>
<proteinExistence type="inferred from homology"/>
<dbReference type="PANTHER" id="PTHR31566:SF0">
    <property type="entry name" value="CYTOCHROME C BIOGENESIS PROTEIN CCS1, CHLOROPLASTIC"/>
    <property type="match status" value="1"/>
</dbReference>
<dbReference type="GO" id="GO:0017004">
    <property type="term" value="P:cytochrome complex assembly"/>
    <property type="evidence" value="ECO:0007669"/>
    <property type="project" value="UniProtKB-UniRule"/>
</dbReference>
<keyword evidence="6" id="KW-0793">Thylakoid</keyword>
<feature type="transmembrane region" description="Helical" evidence="7">
    <location>
        <begin position="164"/>
        <end position="190"/>
    </location>
</feature>
<comment type="similarity">
    <text evidence="6">Belongs to the Ccs1/CcsB family.</text>
</comment>
<evidence type="ECO:0000313" key="9">
    <source>
        <dbReference type="EMBL" id="QCI06317.1"/>
    </source>
</evidence>
<name>A0A4D6WRS3_9FLOR</name>
<gene>
    <name evidence="6 9" type="primary">ccs1</name>
    <name evidence="6" type="synonym">ccsB</name>
</gene>
<dbReference type="Pfam" id="PF05140">
    <property type="entry name" value="ResB"/>
    <property type="match status" value="1"/>
</dbReference>
<comment type="subcellular location">
    <subcellularLocation>
        <location evidence="6">Cellular thylakoid membrane</location>
        <topology evidence="6">Multi-pass membrane protein</topology>
    </subcellularLocation>
    <subcellularLocation>
        <location evidence="1">Membrane</location>
        <topology evidence="1">Multi-pass membrane protein</topology>
    </subcellularLocation>
</comment>
<evidence type="ECO:0000256" key="4">
    <source>
        <dbReference type="ARBA" id="ARBA00022989"/>
    </source>
</evidence>
<accession>A0A4D6WRS3</accession>
<keyword evidence="2 6" id="KW-0812">Transmembrane</keyword>
<keyword evidence="4 6" id="KW-1133">Transmembrane helix</keyword>
<sequence>MNLINFKNFIWKCLKSLANLNFSIFILLLICCFSVIGSLIEQDESLIYYQKYYPIQNASLSFINWKFIIYFGLDHLYQTWWFILSIILFSTSLIICTFSIQLPSLKNSRRWKFFSPRKKLDTNETISDIFTGNKHSLINIMHSLVYYKFYVFHKKSYIYAYKGLFGRIAPIFVHFSIIVSLCGFIISSLWGYTVQEMIPEGEIFHIKNVVRSGFYSTLNKDLFIKVNDFLIDYNFDSSIRQFFSKLYLVNNQVNMRAYKNISVNKPLIFRDITIYQTDWQINALRLQIGNYNRFIIQKKLIKFNIDNKECWISTFEIDENKKIFVILFDLKDKILLVDSNGFVLASVFINKDFYINNTLFCIKDIMLNTGLQIKADPGISVIYLGFFILMISTLVSYISYSEIWVTLILNSFNFAYSTNRSIFFFEEDVAKINKFYHIYTFTGLINIEKNFLKILKK</sequence>
<evidence type="ECO:0000256" key="3">
    <source>
        <dbReference type="ARBA" id="ARBA00022748"/>
    </source>
</evidence>
<feature type="transmembrane region" description="Helical" evidence="7">
    <location>
        <begin position="20"/>
        <end position="40"/>
    </location>
</feature>
<evidence type="ECO:0000256" key="2">
    <source>
        <dbReference type="ARBA" id="ARBA00022692"/>
    </source>
</evidence>
<comment type="function">
    <text evidence="6">Required during biogenesis of c-type cytochromes (cytochrome c6 and cytochrome f) at the step of heme attachment.</text>
</comment>
<comment type="subunit">
    <text evidence="6">May interact with CcsA.</text>
</comment>
<evidence type="ECO:0000256" key="5">
    <source>
        <dbReference type="ARBA" id="ARBA00023136"/>
    </source>
</evidence>